<keyword evidence="3" id="KW-1185">Reference proteome</keyword>
<comment type="caution">
    <text evidence="2">The sequence shown here is derived from an EMBL/GenBank/DDBJ whole genome shotgun (WGS) entry which is preliminary data.</text>
</comment>
<dbReference type="Proteomes" id="UP001301769">
    <property type="component" value="Unassembled WGS sequence"/>
</dbReference>
<reference evidence="2" key="1">
    <citation type="journal article" date="2023" name="Mol. Phylogenet. Evol.">
        <title>Genome-scale phylogeny and comparative genomics of the fungal order Sordariales.</title>
        <authorList>
            <person name="Hensen N."/>
            <person name="Bonometti L."/>
            <person name="Westerberg I."/>
            <person name="Brannstrom I.O."/>
            <person name="Guillou S."/>
            <person name="Cros-Aarteil S."/>
            <person name="Calhoun S."/>
            <person name="Haridas S."/>
            <person name="Kuo A."/>
            <person name="Mondo S."/>
            <person name="Pangilinan J."/>
            <person name="Riley R."/>
            <person name="LaButti K."/>
            <person name="Andreopoulos B."/>
            <person name="Lipzen A."/>
            <person name="Chen C."/>
            <person name="Yan M."/>
            <person name="Daum C."/>
            <person name="Ng V."/>
            <person name="Clum A."/>
            <person name="Steindorff A."/>
            <person name="Ohm R.A."/>
            <person name="Martin F."/>
            <person name="Silar P."/>
            <person name="Natvig D.O."/>
            <person name="Lalanne C."/>
            <person name="Gautier V."/>
            <person name="Ament-Velasquez S.L."/>
            <person name="Kruys A."/>
            <person name="Hutchinson M.I."/>
            <person name="Powell A.J."/>
            <person name="Barry K."/>
            <person name="Miller A.N."/>
            <person name="Grigoriev I.V."/>
            <person name="Debuchy R."/>
            <person name="Gladieux P."/>
            <person name="Hiltunen Thoren M."/>
            <person name="Johannesson H."/>
        </authorList>
    </citation>
    <scope>NUCLEOTIDE SEQUENCE</scope>
    <source>
        <strain evidence="2">PSN293</strain>
    </source>
</reference>
<evidence type="ECO:0000313" key="3">
    <source>
        <dbReference type="Proteomes" id="UP001301769"/>
    </source>
</evidence>
<protein>
    <submittedName>
        <fullName evidence="2">Uncharacterized protein</fullName>
    </submittedName>
</protein>
<gene>
    <name evidence="2" type="ORF">QBC37DRAFT_404557</name>
</gene>
<organism evidence="2 3">
    <name type="scientific">Rhypophila decipiens</name>
    <dbReference type="NCBI Taxonomy" id="261697"/>
    <lineage>
        <taxon>Eukaryota</taxon>
        <taxon>Fungi</taxon>
        <taxon>Dikarya</taxon>
        <taxon>Ascomycota</taxon>
        <taxon>Pezizomycotina</taxon>
        <taxon>Sordariomycetes</taxon>
        <taxon>Sordariomycetidae</taxon>
        <taxon>Sordariales</taxon>
        <taxon>Naviculisporaceae</taxon>
        <taxon>Rhypophila</taxon>
    </lineage>
</organism>
<reference evidence="2" key="2">
    <citation type="submission" date="2023-05" db="EMBL/GenBank/DDBJ databases">
        <authorList>
            <consortium name="Lawrence Berkeley National Laboratory"/>
            <person name="Steindorff A."/>
            <person name="Hensen N."/>
            <person name="Bonometti L."/>
            <person name="Westerberg I."/>
            <person name="Brannstrom I.O."/>
            <person name="Guillou S."/>
            <person name="Cros-Aarteil S."/>
            <person name="Calhoun S."/>
            <person name="Haridas S."/>
            <person name="Kuo A."/>
            <person name="Mondo S."/>
            <person name="Pangilinan J."/>
            <person name="Riley R."/>
            <person name="Labutti K."/>
            <person name="Andreopoulos B."/>
            <person name="Lipzen A."/>
            <person name="Chen C."/>
            <person name="Yanf M."/>
            <person name="Daum C."/>
            <person name="Ng V."/>
            <person name="Clum A."/>
            <person name="Ohm R."/>
            <person name="Martin F."/>
            <person name="Silar P."/>
            <person name="Natvig D."/>
            <person name="Lalanne C."/>
            <person name="Gautier V."/>
            <person name="Ament-Velasquez S.L."/>
            <person name="Kruys A."/>
            <person name="Hutchinson M.I."/>
            <person name="Powell A.J."/>
            <person name="Barry K."/>
            <person name="Miller A.N."/>
            <person name="Grigoriev I.V."/>
            <person name="Debuchy R."/>
            <person name="Gladieux P."/>
            <person name="Thoren M.H."/>
            <person name="Johannesson H."/>
        </authorList>
    </citation>
    <scope>NUCLEOTIDE SEQUENCE</scope>
    <source>
        <strain evidence="2">PSN293</strain>
    </source>
</reference>
<evidence type="ECO:0000256" key="1">
    <source>
        <dbReference type="SAM" id="SignalP"/>
    </source>
</evidence>
<name>A0AAN6Y0V1_9PEZI</name>
<dbReference type="EMBL" id="MU858213">
    <property type="protein sequence ID" value="KAK4209180.1"/>
    <property type="molecule type" value="Genomic_DNA"/>
</dbReference>
<feature type="signal peptide" evidence="1">
    <location>
        <begin position="1"/>
        <end position="18"/>
    </location>
</feature>
<evidence type="ECO:0000313" key="2">
    <source>
        <dbReference type="EMBL" id="KAK4209180.1"/>
    </source>
</evidence>
<proteinExistence type="predicted"/>
<keyword evidence="1" id="KW-0732">Signal</keyword>
<feature type="chain" id="PRO_5042876965" evidence="1">
    <location>
        <begin position="19"/>
        <end position="179"/>
    </location>
</feature>
<accession>A0AAN6Y0V1</accession>
<dbReference type="AlphaFoldDB" id="A0AAN6Y0V1"/>
<sequence>MRPTSFFPFATLLVVVVADYDLWYRSCGTGLSKLEVIAASDRQGPCSNKACSVGGLIGSGDVRGGNPCNGRCQDDLIYRLQNDDTYDIIVANSNIKIGYCRHTGSPSLAACRNTGSDCTMIQAYSCITHYCHEPVKRDIFTGRADTFPQLPELEFHSAIPSFAPIPLFVNQEDSDLIWT</sequence>